<keyword evidence="1" id="KW-0732">Signal</keyword>
<dbReference type="InterPro" id="IPR011989">
    <property type="entry name" value="ARM-like"/>
</dbReference>
<dbReference type="InterPro" id="IPR016024">
    <property type="entry name" value="ARM-type_fold"/>
</dbReference>
<gene>
    <name evidence="2" type="ORF">C1E24_19460</name>
</gene>
<dbReference type="EMBL" id="PPSW01000041">
    <property type="protein sequence ID" value="TLX45336.1"/>
    <property type="molecule type" value="Genomic_DNA"/>
</dbReference>
<dbReference type="Pfam" id="PF13646">
    <property type="entry name" value="HEAT_2"/>
    <property type="match status" value="1"/>
</dbReference>
<reference evidence="2 3" key="1">
    <citation type="submission" date="2018-01" db="EMBL/GenBank/DDBJ databases">
        <title>Co-occurrence of chitin degradation, pigmentation and bioactivity in marine Pseudoalteromonas.</title>
        <authorList>
            <person name="Paulsen S."/>
            <person name="Gram L."/>
            <person name="Machado H."/>
        </authorList>
    </citation>
    <scope>NUCLEOTIDE SEQUENCE [LARGE SCALE GENOMIC DNA]</scope>
    <source>
        <strain evidence="2 3">S3663</strain>
    </source>
</reference>
<protein>
    <recommendedName>
        <fullName evidence="4">HEAT repeat domain-containing protein</fullName>
    </recommendedName>
</protein>
<dbReference type="Proteomes" id="UP000309186">
    <property type="component" value="Unassembled WGS sequence"/>
</dbReference>
<dbReference type="OrthoDB" id="6281017at2"/>
<dbReference type="SUPFAM" id="SSF48371">
    <property type="entry name" value="ARM repeat"/>
    <property type="match status" value="1"/>
</dbReference>
<evidence type="ECO:0000313" key="2">
    <source>
        <dbReference type="EMBL" id="TLX45336.1"/>
    </source>
</evidence>
<accession>A0A5R9PYC7</accession>
<evidence type="ECO:0000313" key="3">
    <source>
        <dbReference type="Proteomes" id="UP000309186"/>
    </source>
</evidence>
<evidence type="ECO:0008006" key="4">
    <source>
        <dbReference type="Google" id="ProtNLM"/>
    </source>
</evidence>
<feature type="signal peptide" evidence="1">
    <location>
        <begin position="1"/>
        <end position="22"/>
    </location>
</feature>
<dbReference type="AlphaFoldDB" id="A0A5R9PYC7"/>
<comment type="caution">
    <text evidence="2">The sequence shown here is derived from an EMBL/GenBank/DDBJ whole genome shotgun (WGS) entry which is preliminary data.</text>
</comment>
<name>A0A5R9PYC7_9GAMM</name>
<organism evidence="2 3">
    <name type="scientific">Pseudoalteromonas phenolica</name>
    <dbReference type="NCBI Taxonomy" id="161398"/>
    <lineage>
        <taxon>Bacteria</taxon>
        <taxon>Pseudomonadati</taxon>
        <taxon>Pseudomonadota</taxon>
        <taxon>Gammaproteobacteria</taxon>
        <taxon>Alteromonadales</taxon>
        <taxon>Pseudoalteromonadaceae</taxon>
        <taxon>Pseudoalteromonas</taxon>
    </lineage>
</organism>
<dbReference type="Gene3D" id="1.25.10.10">
    <property type="entry name" value="Leucine-rich Repeat Variant"/>
    <property type="match status" value="1"/>
</dbReference>
<evidence type="ECO:0000256" key="1">
    <source>
        <dbReference type="SAM" id="SignalP"/>
    </source>
</evidence>
<feature type="chain" id="PRO_5024297160" description="HEAT repeat domain-containing protein" evidence="1">
    <location>
        <begin position="23"/>
        <end position="575"/>
    </location>
</feature>
<sequence>MLRNLLPLLTSLCILPFGSVQAMTQCTFWGNFETKADTNMLTLNQPSKNQLTLSGQLLYRPLLKSEKHYWLGLQLVNPQIVLDKQQINPSLYGVPFAVKVNRQTKQVTDHHFAGKLKPEDKQKLIAIYQSLHIEHIYKRDLTAPTLLTESDNLGQYQVEYVEQEANKVSRSKLKYLSTKPGAQLLDFSTPKVLADSFELKLDHCGLNALSGDNHTLVETKKGDISIEVKQRIQFNLNPAPVPSTALLLSLNENPEKWPQLSESTLYPRPPAKPLKDAKAFIAALKSQDISQLSSEVLAQLLYDNEQYLSALKEVIKSNALSDKALGRLLLMVGKNDSPNAHQLLVDVYLDGEIQGKQRFRSLMGLKYAEQPLDPKLVDLVLESANQTSSGEQQRLSNSAMMVLGIIAKNQSGSEFSAYMGQRLVEQLKQTSQASRQVSILAALGNSGNAEQQDQIAPFLNANEPKLRQQAADSLGKMSNETSLKYITEQLSVESDKDTKAALLKAMGNNELDNKQIDGLFSYSQSQPKEIRLASIQALAAQAKKDPDLKPRLKALIRGEKDQQVLRALMQSVYSN</sequence>
<proteinExistence type="predicted"/>
<dbReference type="RefSeq" id="WP_138484341.1">
    <property type="nucleotide sequence ID" value="NZ_PPSW01000041.1"/>
</dbReference>